<sequence length="92" mass="10983">WSIVPYFFMTWLRFYNYSYVYAQFFVYALYQTYKKEGERFVPKFKKLLSAGGSVSLVELGKIVGLDVTKPDFWNLGMKQYESFLDELEKLTN</sequence>
<dbReference type="InterPro" id="IPR042088">
    <property type="entry name" value="OligoPept_F_C"/>
</dbReference>
<proteinExistence type="predicted"/>
<dbReference type="EMBL" id="BART01030166">
    <property type="protein sequence ID" value="GAH14894.1"/>
    <property type="molecule type" value="Genomic_DNA"/>
</dbReference>
<feature type="non-terminal residue" evidence="2">
    <location>
        <position position="1"/>
    </location>
</feature>
<comment type="caution">
    <text evidence="2">The sequence shown here is derived from an EMBL/GenBank/DDBJ whole genome shotgun (WGS) entry which is preliminary data.</text>
</comment>
<keyword evidence="1" id="KW-1133">Transmembrane helix</keyword>
<feature type="transmembrane region" description="Helical" evidence="1">
    <location>
        <begin position="12"/>
        <end position="30"/>
    </location>
</feature>
<accession>X1ECM5</accession>
<gene>
    <name evidence="2" type="ORF">S01H4_52741</name>
</gene>
<name>X1ECM5_9ZZZZ</name>
<keyword evidence="1" id="KW-0472">Membrane</keyword>
<organism evidence="2">
    <name type="scientific">marine sediment metagenome</name>
    <dbReference type="NCBI Taxonomy" id="412755"/>
    <lineage>
        <taxon>unclassified sequences</taxon>
        <taxon>metagenomes</taxon>
        <taxon>ecological metagenomes</taxon>
    </lineage>
</organism>
<protein>
    <recommendedName>
        <fullName evidence="3">Oligoendopeptidase F</fullName>
    </recommendedName>
</protein>
<evidence type="ECO:0008006" key="3">
    <source>
        <dbReference type="Google" id="ProtNLM"/>
    </source>
</evidence>
<dbReference type="Gene3D" id="1.10.1370.20">
    <property type="entry name" value="Oligoendopeptidase f, C-terminal domain"/>
    <property type="match status" value="1"/>
</dbReference>
<dbReference type="SUPFAM" id="SSF55486">
    <property type="entry name" value="Metalloproteases ('zincins'), catalytic domain"/>
    <property type="match status" value="1"/>
</dbReference>
<evidence type="ECO:0000313" key="2">
    <source>
        <dbReference type="EMBL" id="GAH14894.1"/>
    </source>
</evidence>
<reference evidence="2" key="1">
    <citation type="journal article" date="2014" name="Front. Microbiol.">
        <title>High frequency of phylogenetically diverse reductive dehalogenase-homologous genes in deep subseafloor sedimentary metagenomes.</title>
        <authorList>
            <person name="Kawai M."/>
            <person name="Futagami T."/>
            <person name="Toyoda A."/>
            <person name="Takaki Y."/>
            <person name="Nishi S."/>
            <person name="Hori S."/>
            <person name="Arai W."/>
            <person name="Tsubouchi T."/>
            <person name="Morono Y."/>
            <person name="Uchiyama I."/>
            <person name="Ito T."/>
            <person name="Fujiyama A."/>
            <person name="Inagaki F."/>
            <person name="Takami H."/>
        </authorList>
    </citation>
    <scope>NUCLEOTIDE SEQUENCE</scope>
    <source>
        <strain evidence="2">Expedition CK06-06</strain>
    </source>
</reference>
<evidence type="ECO:0000256" key="1">
    <source>
        <dbReference type="SAM" id="Phobius"/>
    </source>
</evidence>
<dbReference type="AlphaFoldDB" id="X1ECM5"/>
<keyword evidence="1" id="KW-0812">Transmembrane</keyword>